<accession>A0A562LF81</accession>
<keyword evidence="2" id="KW-1185">Reference proteome</keyword>
<comment type="caution">
    <text evidence="1">The sequence shown here is derived from an EMBL/GenBank/DDBJ whole genome shotgun (WGS) entry which is preliminary data.</text>
</comment>
<dbReference type="EMBL" id="VLKN01000001">
    <property type="protein sequence ID" value="TWI06267.1"/>
    <property type="molecule type" value="Genomic_DNA"/>
</dbReference>
<name>A0A562LF81_9GAMM</name>
<evidence type="ECO:0000313" key="2">
    <source>
        <dbReference type="Proteomes" id="UP000315167"/>
    </source>
</evidence>
<proteinExistence type="predicted"/>
<evidence type="ECO:0000313" key="1">
    <source>
        <dbReference type="EMBL" id="TWI06267.1"/>
    </source>
</evidence>
<dbReference type="RefSeq" id="WP_144898057.1">
    <property type="nucleotide sequence ID" value="NZ_VLKN01000001.1"/>
</dbReference>
<dbReference type="OrthoDB" id="6053940at2"/>
<reference evidence="1 2" key="1">
    <citation type="journal article" date="2015" name="Stand. Genomic Sci.">
        <title>Genomic Encyclopedia of Bacterial and Archaeal Type Strains, Phase III: the genomes of soil and plant-associated and newly described type strains.</title>
        <authorList>
            <person name="Whitman W.B."/>
            <person name="Woyke T."/>
            <person name="Klenk H.P."/>
            <person name="Zhou Y."/>
            <person name="Lilburn T.G."/>
            <person name="Beck B.J."/>
            <person name="De Vos P."/>
            <person name="Vandamme P."/>
            <person name="Eisen J.A."/>
            <person name="Garrity G."/>
            <person name="Hugenholtz P."/>
            <person name="Kyrpides N.C."/>
        </authorList>
    </citation>
    <scope>NUCLEOTIDE SEQUENCE [LARGE SCALE GENOMIC DNA]</scope>
    <source>
        <strain evidence="1 2">CGMCC 1.10821</strain>
    </source>
</reference>
<sequence length="152" mass="16462">MRRVLLTLIALIPAIAITGFPYEATLEDMAQQADHVLVGRVVGVDMVNDQGNPVADPKARTGPGLDNTIRLRIRVDHVLVTNASKVPDVIPVPLASHLHYTLGQIQEAHADDTEVRLVLLKGPGFIGIKPGVFLRPLSDKEQALRLHAASHP</sequence>
<dbReference type="Proteomes" id="UP000315167">
    <property type="component" value="Unassembled WGS sequence"/>
</dbReference>
<dbReference type="AlphaFoldDB" id="A0A562LF81"/>
<protein>
    <submittedName>
        <fullName evidence="1">Uncharacterized protein</fullName>
    </submittedName>
</protein>
<organism evidence="1 2">
    <name type="scientific">Luteimonas cucumeris</name>
    <dbReference type="NCBI Taxonomy" id="985012"/>
    <lineage>
        <taxon>Bacteria</taxon>
        <taxon>Pseudomonadati</taxon>
        <taxon>Pseudomonadota</taxon>
        <taxon>Gammaproteobacteria</taxon>
        <taxon>Lysobacterales</taxon>
        <taxon>Lysobacteraceae</taxon>
        <taxon>Luteimonas</taxon>
    </lineage>
</organism>
<gene>
    <name evidence="1" type="ORF">IP90_00532</name>
</gene>